<keyword evidence="1" id="KW-0732">Signal</keyword>
<protein>
    <submittedName>
        <fullName evidence="2">Extracellular serine-rich protein</fullName>
    </submittedName>
</protein>
<comment type="caution">
    <text evidence="2">The sequence shown here is derived from an EMBL/GenBank/DDBJ whole genome shotgun (WGS) entry which is preliminary data.</text>
</comment>
<dbReference type="InterPro" id="IPR008972">
    <property type="entry name" value="Cupredoxin"/>
</dbReference>
<dbReference type="Gene3D" id="2.60.40.420">
    <property type="entry name" value="Cupredoxins - blue copper proteins"/>
    <property type="match status" value="1"/>
</dbReference>
<dbReference type="InterPro" id="IPR052953">
    <property type="entry name" value="Ser-rich/MCO-related"/>
</dbReference>
<dbReference type="Proteomes" id="UP001390339">
    <property type="component" value="Unassembled WGS sequence"/>
</dbReference>
<evidence type="ECO:0000256" key="1">
    <source>
        <dbReference type="SAM" id="SignalP"/>
    </source>
</evidence>
<organism evidence="2 3">
    <name type="scientific">Apiospora arundinis</name>
    <dbReference type="NCBI Taxonomy" id="335852"/>
    <lineage>
        <taxon>Eukaryota</taxon>
        <taxon>Fungi</taxon>
        <taxon>Dikarya</taxon>
        <taxon>Ascomycota</taxon>
        <taxon>Pezizomycotina</taxon>
        <taxon>Sordariomycetes</taxon>
        <taxon>Xylariomycetidae</taxon>
        <taxon>Amphisphaeriales</taxon>
        <taxon>Apiosporaceae</taxon>
        <taxon>Apiospora</taxon>
    </lineage>
</organism>
<evidence type="ECO:0000313" key="3">
    <source>
        <dbReference type="Proteomes" id="UP001390339"/>
    </source>
</evidence>
<sequence>MFTATSSFTATLTLFASMAYTMPTGTTCDKPSRIVVPPTGVTHKVIAGANGQLRFEPESVLAAVGDIVEFQFHPKNHSVAQSSFAEPCAPLAVPAAILPPPPANVTGHSSSSSSYFRRHNAGDNLVNANPFFAGFDFETMEGPSNNAFQVLVEDTKPIWFYCPQPTGAHCTNGMSGVINEPRDSPNTLAAYKKAAKGKTTVVPLKVQGGKKAAMVEKNPMV</sequence>
<dbReference type="EMBL" id="JAPCWZ010000003">
    <property type="protein sequence ID" value="KAK8873991.1"/>
    <property type="molecule type" value="Genomic_DNA"/>
</dbReference>
<dbReference type="PANTHER" id="PTHR34883:SF15">
    <property type="entry name" value="EXTRACELLULAR SERINE-RICH PROTEIN"/>
    <property type="match status" value="1"/>
</dbReference>
<dbReference type="SUPFAM" id="SSF49503">
    <property type="entry name" value="Cupredoxins"/>
    <property type="match status" value="1"/>
</dbReference>
<dbReference type="PANTHER" id="PTHR34883">
    <property type="entry name" value="SERINE-RICH PROTEIN, PUTATIVE-RELATED-RELATED"/>
    <property type="match status" value="1"/>
</dbReference>
<gene>
    <name evidence="2" type="ORF">PGQ11_004505</name>
</gene>
<dbReference type="CDD" id="cd00920">
    <property type="entry name" value="Cupredoxin"/>
    <property type="match status" value="1"/>
</dbReference>
<accession>A0ABR2J883</accession>
<proteinExistence type="predicted"/>
<feature type="chain" id="PRO_5047367051" evidence="1">
    <location>
        <begin position="29"/>
        <end position="221"/>
    </location>
</feature>
<name>A0ABR2J883_9PEZI</name>
<reference evidence="2 3" key="1">
    <citation type="journal article" date="2024" name="IMA Fungus">
        <title>Apiospora arundinis, a panoply of carbohydrate-active enzymes and secondary metabolites.</title>
        <authorList>
            <person name="Sorensen T."/>
            <person name="Petersen C."/>
            <person name="Muurmann A.T."/>
            <person name="Christiansen J.V."/>
            <person name="Brundto M.L."/>
            <person name="Overgaard C.K."/>
            <person name="Boysen A.T."/>
            <person name="Wollenberg R.D."/>
            <person name="Larsen T.O."/>
            <person name="Sorensen J.L."/>
            <person name="Nielsen K.L."/>
            <person name="Sondergaard T.E."/>
        </authorList>
    </citation>
    <scope>NUCLEOTIDE SEQUENCE [LARGE SCALE GENOMIC DNA]</scope>
    <source>
        <strain evidence="2 3">AAU 773</strain>
    </source>
</reference>
<evidence type="ECO:0000313" key="2">
    <source>
        <dbReference type="EMBL" id="KAK8873991.1"/>
    </source>
</evidence>
<feature type="signal peptide" evidence="1">
    <location>
        <begin position="1"/>
        <end position="28"/>
    </location>
</feature>
<keyword evidence="3" id="KW-1185">Reference proteome</keyword>